<dbReference type="GO" id="GO:0032259">
    <property type="term" value="P:methylation"/>
    <property type="evidence" value="ECO:0007669"/>
    <property type="project" value="UniProtKB-KW"/>
</dbReference>
<name>M6RC86_LEPIR</name>
<reference evidence="2 3" key="1">
    <citation type="submission" date="2013-01" db="EMBL/GenBank/DDBJ databases">
        <authorList>
            <person name="Harkins D.M."/>
            <person name="Durkin A.S."/>
            <person name="Brinkac L.M."/>
            <person name="Haft D.H."/>
            <person name="Selengut J.D."/>
            <person name="Sanka R."/>
            <person name="DePew J."/>
            <person name="Purushe J."/>
            <person name="Picardeau M."/>
            <person name="Werts C."/>
            <person name="Goarant C."/>
            <person name="Vinetz J.M."/>
            <person name="Sutton G.G."/>
            <person name="Nierman W.C."/>
            <person name="Fouts D.E."/>
        </authorList>
    </citation>
    <scope>NUCLEOTIDE SEQUENCE [LARGE SCALE GENOMIC DNA]</scope>
    <source>
        <strain evidence="2 3">Verdun HP</strain>
    </source>
</reference>
<organism evidence="2 3">
    <name type="scientific">Leptospira interrogans serovar Icterohaemorrhagiae str. Verdun HP</name>
    <dbReference type="NCBI Taxonomy" id="1049910"/>
    <lineage>
        <taxon>Bacteria</taxon>
        <taxon>Pseudomonadati</taxon>
        <taxon>Spirochaetota</taxon>
        <taxon>Spirochaetia</taxon>
        <taxon>Leptospirales</taxon>
        <taxon>Leptospiraceae</taxon>
        <taxon>Leptospira</taxon>
    </lineage>
</organism>
<dbReference type="Pfam" id="PF22435">
    <property type="entry name" value="MRM3-like_sub_bind"/>
    <property type="match status" value="1"/>
</dbReference>
<keyword evidence="2" id="KW-0489">Methyltransferase</keyword>
<dbReference type="GO" id="GO:0008168">
    <property type="term" value="F:methyltransferase activity"/>
    <property type="evidence" value="ECO:0007669"/>
    <property type="project" value="UniProtKB-KW"/>
</dbReference>
<gene>
    <name evidence="2" type="ORF">LEP1GSC116_3454</name>
</gene>
<dbReference type="SUPFAM" id="SSF55315">
    <property type="entry name" value="L30e-like"/>
    <property type="match status" value="1"/>
</dbReference>
<evidence type="ECO:0000313" key="2">
    <source>
        <dbReference type="EMBL" id="EMO03336.1"/>
    </source>
</evidence>
<accession>M6RC86</accession>
<dbReference type="SMART" id="SM00967">
    <property type="entry name" value="SpoU_sub_bind"/>
    <property type="match status" value="1"/>
</dbReference>
<protein>
    <submittedName>
        <fullName evidence="2">RNA methyltransferase, TrmH family</fullName>
    </submittedName>
</protein>
<dbReference type="Proteomes" id="UP000012092">
    <property type="component" value="Unassembled WGS sequence"/>
</dbReference>
<keyword evidence="2" id="KW-0808">Transferase</keyword>
<dbReference type="InterPro" id="IPR029064">
    <property type="entry name" value="Ribosomal_eL30-like_sf"/>
</dbReference>
<dbReference type="InterPro" id="IPR013123">
    <property type="entry name" value="SpoU_subst-bd"/>
</dbReference>
<comment type="caution">
    <text evidence="2">The sequence shown here is derived from an EMBL/GenBank/DDBJ whole genome shotgun (WGS) entry which is preliminary data.</text>
</comment>
<dbReference type="Gene3D" id="3.30.1330.30">
    <property type="match status" value="1"/>
</dbReference>
<sequence length="117" mass="14094">MYRRNFRFERHSIFGNYQFFKRKVEDNFQSQRKKHRETSGLFLIEGYREILRAQKSGKIKFQNILFSPECFLGENEFSLIRSIGTKNIKVPKKIFEKVSYRDRPDGLIATAFFLKQD</sequence>
<feature type="domain" description="RNA 2-O ribose methyltransferase substrate binding" evidence="1">
    <location>
        <begin position="43"/>
        <end position="117"/>
    </location>
</feature>
<dbReference type="EMBL" id="AHNZ02000881">
    <property type="protein sequence ID" value="EMO03336.1"/>
    <property type="molecule type" value="Genomic_DNA"/>
</dbReference>
<dbReference type="AlphaFoldDB" id="M6RC86"/>
<dbReference type="InterPro" id="IPR053888">
    <property type="entry name" value="MRM3-like_sub_bind"/>
</dbReference>
<evidence type="ECO:0000259" key="1">
    <source>
        <dbReference type="SMART" id="SM00967"/>
    </source>
</evidence>
<proteinExistence type="predicted"/>
<evidence type="ECO:0000313" key="3">
    <source>
        <dbReference type="Proteomes" id="UP000012092"/>
    </source>
</evidence>